<evidence type="ECO:0000313" key="3">
    <source>
        <dbReference type="EMBL" id="MTV63468.1"/>
    </source>
</evidence>
<dbReference type="Pfam" id="PF13439">
    <property type="entry name" value="Glyco_transf_4"/>
    <property type="match status" value="1"/>
</dbReference>
<evidence type="ECO:0000259" key="2">
    <source>
        <dbReference type="Pfam" id="PF13439"/>
    </source>
</evidence>
<proteinExistence type="predicted"/>
<dbReference type="SUPFAM" id="SSF53756">
    <property type="entry name" value="UDP-Glycosyltransferase/glycogen phosphorylase"/>
    <property type="match status" value="1"/>
</dbReference>
<protein>
    <submittedName>
        <fullName evidence="3">Glycosyltransferase</fullName>
    </submittedName>
</protein>
<comment type="caution">
    <text evidence="3">The sequence shown here is derived from an EMBL/GenBank/DDBJ whole genome shotgun (WGS) entry which is preliminary data.</text>
</comment>
<dbReference type="Gene3D" id="3.40.50.2000">
    <property type="entry name" value="Glycogen Phosphorylase B"/>
    <property type="match status" value="2"/>
</dbReference>
<reference evidence="3 4" key="1">
    <citation type="submission" date="2019-11" db="EMBL/GenBank/DDBJ databases">
        <title>Growth characteristics of pneumococcus vary with the chemical composition of the capsule and with environmental conditions.</title>
        <authorList>
            <person name="Tothpal A."/>
            <person name="Desobry K."/>
            <person name="Joshi S."/>
            <person name="Wyllie A.L."/>
            <person name="Weinberger D.M."/>
        </authorList>
    </citation>
    <scope>NUCLEOTIDE SEQUENCE [LARGE SCALE GENOMIC DNA]</scope>
    <source>
        <strain evidence="4">pnumococcus22F</strain>
    </source>
</reference>
<dbReference type="InterPro" id="IPR001296">
    <property type="entry name" value="Glyco_trans_1"/>
</dbReference>
<accession>A0A6I3TIE4</accession>
<sequence length="427" mass="49259">MKILHYTLGFQPSRTGGLVKYAEDLMTQQATDGHEVIALYPGEISIIFRQVRIKKAENRKFQCYKIINSLPLALFGGISEPDEFMKSCDKASYRKFLKNIKVDVIHIHSLIGLHKEFIEVAKELGIKTVFTSHDYYGLAPVPHFYFNGVDYSSNNTNLAWNIMSSNALSVKKLRFFQVSFYPTIRKLMKMLGKNPKSKKNLVIRDITEAIDYSALRSYYKAMFGLIDAYLFNSQLAKEVYEANHIIPKNNIIVSISNSSISNHNIRVSSGEKTVVAYIGPDEEYKGYFDFLDIVNDLDQEKYDIKTYGHFPNEDCPPYIQQNGYFTKDTVGSVYSNIDILIVPSRWKETFGLISIEALSYDVNVFVSKNVGSKDLVSEEHIFHNKDDLLKKIQYVKFENVKFKTMKEHMVEIINYYERITNDNQKIN</sequence>
<dbReference type="GO" id="GO:0016757">
    <property type="term" value="F:glycosyltransferase activity"/>
    <property type="evidence" value="ECO:0007669"/>
    <property type="project" value="InterPro"/>
</dbReference>
<feature type="domain" description="Glycosyl transferase family 1" evidence="1">
    <location>
        <begin position="326"/>
        <end position="395"/>
    </location>
</feature>
<keyword evidence="3" id="KW-0808">Transferase</keyword>
<evidence type="ECO:0000313" key="4">
    <source>
        <dbReference type="Proteomes" id="UP000474228"/>
    </source>
</evidence>
<gene>
    <name evidence="3" type="ORF">GM539_08710</name>
</gene>
<dbReference type="InterPro" id="IPR028098">
    <property type="entry name" value="Glyco_trans_4-like_N"/>
</dbReference>
<dbReference type="RefSeq" id="WP_000697475.1">
    <property type="nucleotide sequence ID" value="NZ_AP026917.1"/>
</dbReference>
<dbReference type="Pfam" id="PF00534">
    <property type="entry name" value="Glycos_transf_1"/>
    <property type="match status" value="1"/>
</dbReference>
<dbReference type="PANTHER" id="PTHR45947">
    <property type="entry name" value="SULFOQUINOVOSYL TRANSFERASE SQD2"/>
    <property type="match status" value="1"/>
</dbReference>
<organism evidence="3 4">
    <name type="scientific">Streptococcus pneumoniae</name>
    <dbReference type="NCBI Taxonomy" id="1313"/>
    <lineage>
        <taxon>Bacteria</taxon>
        <taxon>Bacillati</taxon>
        <taxon>Bacillota</taxon>
        <taxon>Bacilli</taxon>
        <taxon>Lactobacillales</taxon>
        <taxon>Streptococcaceae</taxon>
        <taxon>Streptococcus</taxon>
    </lineage>
</organism>
<name>A0A6I3TIE4_STREE</name>
<feature type="domain" description="Glycosyltransferase subfamily 4-like N-terminal" evidence="2">
    <location>
        <begin position="16"/>
        <end position="137"/>
    </location>
</feature>
<dbReference type="EMBL" id="WNHJ01000036">
    <property type="protein sequence ID" value="MTV63468.1"/>
    <property type="molecule type" value="Genomic_DNA"/>
</dbReference>
<dbReference type="PANTHER" id="PTHR45947:SF3">
    <property type="entry name" value="SULFOQUINOVOSYL TRANSFERASE SQD2"/>
    <property type="match status" value="1"/>
</dbReference>
<dbReference type="Proteomes" id="UP000474228">
    <property type="component" value="Unassembled WGS sequence"/>
</dbReference>
<dbReference type="InterPro" id="IPR050194">
    <property type="entry name" value="Glycosyltransferase_grp1"/>
</dbReference>
<dbReference type="AlphaFoldDB" id="A0A6I3TIE4"/>
<evidence type="ECO:0000259" key="1">
    <source>
        <dbReference type="Pfam" id="PF00534"/>
    </source>
</evidence>